<feature type="transmembrane region" description="Helical" evidence="13">
    <location>
        <begin position="318"/>
        <end position="338"/>
    </location>
</feature>
<dbReference type="EMBL" id="JAKMXF010000063">
    <property type="protein sequence ID" value="KAI6659420.1"/>
    <property type="molecule type" value="Genomic_DNA"/>
</dbReference>
<keyword evidence="4" id="KW-0813">Transport</keyword>
<evidence type="ECO:0000256" key="3">
    <source>
        <dbReference type="ARBA" id="ARBA00009561"/>
    </source>
</evidence>
<dbReference type="FunFam" id="3.40.30.10:FF:000009">
    <property type="entry name" value="Tumor suppressor candidate 3"/>
    <property type="match status" value="1"/>
</dbReference>
<feature type="transmembrane region" description="Helical" evidence="13">
    <location>
        <begin position="198"/>
        <end position="217"/>
    </location>
</feature>
<evidence type="ECO:0000256" key="7">
    <source>
        <dbReference type="ARBA" id="ARBA00022824"/>
    </source>
</evidence>
<gene>
    <name evidence="14" type="ORF">LOD99_10817</name>
</gene>
<name>A0AAV7KEX5_9METZ</name>
<dbReference type="PANTHER" id="PTHR12692">
    <property type="entry name" value="DOLICHYL-DIPHOSPHOOLIGOSACCHARIDE--PROTEIN GLYCOSYLTRANSFERASE-RELATED"/>
    <property type="match status" value="1"/>
</dbReference>
<dbReference type="Pfam" id="PF04756">
    <property type="entry name" value="OST3_OST6"/>
    <property type="match status" value="1"/>
</dbReference>
<evidence type="ECO:0000256" key="13">
    <source>
        <dbReference type="SAM" id="Phobius"/>
    </source>
</evidence>
<evidence type="ECO:0000256" key="8">
    <source>
        <dbReference type="ARBA" id="ARBA00022842"/>
    </source>
</evidence>
<reference evidence="14 15" key="1">
    <citation type="journal article" date="2023" name="BMC Biol.">
        <title>The compact genome of the sponge Oopsacas minuta (Hexactinellida) is lacking key metazoan core genes.</title>
        <authorList>
            <person name="Santini S."/>
            <person name="Schenkelaars Q."/>
            <person name="Jourda C."/>
            <person name="Duchesne M."/>
            <person name="Belahbib H."/>
            <person name="Rocher C."/>
            <person name="Selva M."/>
            <person name="Riesgo A."/>
            <person name="Vervoort M."/>
            <person name="Leys S.P."/>
            <person name="Kodjabachian L."/>
            <person name="Le Bivic A."/>
            <person name="Borchiellini C."/>
            <person name="Claverie J.M."/>
            <person name="Renard E."/>
        </authorList>
    </citation>
    <scope>NUCLEOTIDE SEQUENCE [LARGE SCALE GENOMIC DNA]</scope>
    <source>
        <strain evidence="14">SPO-2</strain>
    </source>
</reference>
<keyword evidence="11" id="KW-1015">Disulfide bond</keyword>
<protein>
    <submittedName>
        <fullName evidence="14">Tumor suppressor candidate 3</fullName>
    </submittedName>
</protein>
<evidence type="ECO:0000256" key="6">
    <source>
        <dbReference type="ARBA" id="ARBA00022729"/>
    </source>
</evidence>
<feature type="transmembrane region" description="Helical" evidence="13">
    <location>
        <begin position="277"/>
        <end position="298"/>
    </location>
</feature>
<dbReference type="Gene3D" id="3.40.30.10">
    <property type="entry name" value="Glutaredoxin"/>
    <property type="match status" value="1"/>
</dbReference>
<keyword evidence="5 13" id="KW-0812">Transmembrane</keyword>
<evidence type="ECO:0000256" key="9">
    <source>
        <dbReference type="ARBA" id="ARBA00022989"/>
    </source>
</evidence>
<evidence type="ECO:0000256" key="1">
    <source>
        <dbReference type="ARBA" id="ARBA00002791"/>
    </source>
</evidence>
<dbReference type="InterPro" id="IPR021149">
    <property type="entry name" value="OligosaccharylTrfase_OST3/OST6"/>
</dbReference>
<evidence type="ECO:0000313" key="15">
    <source>
        <dbReference type="Proteomes" id="UP001165289"/>
    </source>
</evidence>
<evidence type="ECO:0000256" key="10">
    <source>
        <dbReference type="ARBA" id="ARBA00023136"/>
    </source>
</evidence>
<keyword evidence="6" id="KW-0732">Signal</keyword>
<evidence type="ECO:0000256" key="5">
    <source>
        <dbReference type="ARBA" id="ARBA00022692"/>
    </source>
</evidence>
<dbReference type="GO" id="GO:0018279">
    <property type="term" value="P:protein N-linked glycosylation via asparagine"/>
    <property type="evidence" value="ECO:0007669"/>
    <property type="project" value="TreeGrafter"/>
</dbReference>
<comment type="subcellular location">
    <subcellularLocation>
        <location evidence="2">Endoplasmic reticulum membrane</location>
        <topology evidence="2">Multi-pass membrane protein</topology>
    </subcellularLocation>
</comment>
<comment type="function">
    <text evidence="1">Subunit of the oligosaccharyl transferase (OST) complex that catalyzes the initial transfer of a defined glycan (Glc(3)Man(9)GlcNAc(2) in eukaryotes) from the lipid carrier dolichol-pyrophosphate to an asparagine residue within an Asn-X-Ser/Thr consensus motif in nascent polypeptide chains, the first step in protein N-glycosylation. N-glycosylation occurs cotranslationally and the complex associates with the Sec61 complex at the channel-forming translocon complex that mediates protein translocation across the endoplasmic reticulum (ER). All subunits are required for a maximal enzyme activity.</text>
</comment>
<evidence type="ECO:0000256" key="11">
    <source>
        <dbReference type="ARBA" id="ARBA00023157"/>
    </source>
</evidence>
<evidence type="ECO:0000313" key="14">
    <source>
        <dbReference type="EMBL" id="KAI6659420.1"/>
    </source>
</evidence>
<dbReference type="PANTHER" id="PTHR12692:SF0">
    <property type="entry name" value="GH11935P"/>
    <property type="match status" value="1"/>
</dbReference>
<dbReference type="AlphaFoldDB" id="A0AAV7KEX5"/>
<comment type="similarity">
    <text evidence="3">Belongs to the OST3/OST6 family.</text>
</comment>
<proteinExistence type="inferred from homology"/>
<dbReference type="GO" id="GO:0008250">
    <property type="term" value="C:oligosaccharyltransferase complex"/>
    <property type="evidence" value="ECO:0007669"/>
    <property type="project" value="TreeGrafter"/>
</dbReference>
<organism evidence="14 15">
    <name type="scientific">Oopsacas minuta</name>
    <dbReference type="NCBI Taxonomy" id="111878"/>
    <lineage>
        <taxon>Eukaryota</taxon>
        <taxon>Metazoa</taxon>
        <taxon>Porifera</taxon>
        <taxon>Hexactinellida</taxon>
        <taxon>Hexasterophora</taxon>
        <taxon>Lyssacinosida</taxon>
        <taxon>Leucopsacidae</taxon>
        <taxon>Oopsacas</taxon>
    </lineage>
</organism>
<evidence type="ECO:0000256" key="12">
    <source>
        <dbReference type="ARBA" id="ARBA00043952"/>
    </source>
</evidence>
<keyword evidence="9 13" id="KW-1133">Transmembrane helix</keyword>
<feature type="transmembrane region" description="Helical" evidence="13">
    <location>
        <begin position="229"/>
        <end position="249"/>
    </location>
</feature>
<feature type="transmembrane region" description="Helical" evidence="13">
    <location>
        <begin position="6"/>
        <end position="22"/>
    </location>
</feature>
<comment type="pathway">
    <text evidence="12">Protein modification.</text>
</comment>
<comment type="caution">
    <text evidence="14">The sequence shown here is derived from an EMBL/GenBank/DDBJ whole genome shotgun (WGS) entry which is preliminary data.</text>
</comment>
<evidence type="ECO:0000256" key="2">
    <source>
        <dbReference type="ARBA" id="ARBA00004477"/>
    </source>
</evidence>
<keyword evidence="7" id="KW-0256">Endoplasmic reticulum</keyword>
<dbReference type="Proteomes" id="UP001165289">
    <property type="component" value="Unassembled WGS sequence"/>
</dbReference>
<keyword evidence="8" id="KW-0460">Magnesium</keyword>
<evidence type="ECO:0000256" key="4">
    <source>
        <dbReference type="ARBA" id="ARBA00022448"/>
    </source>
</evidence>
<sequence length="353" mass="40353">MHIYTLFDIIYLFLILFSLSHLSQPVNAAKKRPIQENIGDQLDSKVSQLWDWTQQRTIIPFTSYDSFQHYLRTKPRNYSVVLMLTALRSERGCQICKEARDEYKIVADSFRFSYGHRDSTHEKLLFFAMTDFDEGGGEIFESLHLKTAPVFIHYPPTGKPKSADRFDMSRQGLHAEALVQWISDVTSVRIRLFRPPNYTLLFTVGLLFILMMLGGYWMREQLDSFYNPIYWSLLSIAIVLVMISGQMWNQIRGPPMVHRDPNTGATGFFSGSSQYQFVAETGIVFALYGGITAALIMLNHDLLPLGSKSVVGVPSRGLSSLGGLIMFVIIFSYLLSIFKMKYQGYPYSFLLFG</sequence>
<keyword evidence="15" id="KW-1185">Reference proteome</keyword>
<keyword evidence="10 13" id="KW-0472">Membrane</keyword>
<accession>A0AAV7KEX5</accession>
<dbReference type="GO" id="GO:0015693">
    <property type="term" value="P:magnesium ion transport"/>
    <property type="evidence" value="ECO:0007669"/>
    <property type="project" value="UniProtKB-ARBA"/>
</dbReference>